<organism evidence="1 2">
    <name type="scientific">Thelohanellus kitauei</name>
    <name type="common">Myxosporean</name>
    <dbReference type="NCBI Taxonomy" id="669202"/>
    <lineage>
        <taxon>Eukaryota</taxon>
        <taxon>Metazoa</taxon>
        <taxon>Cnidaria</taxon>
        <taxon>Myxozoa</taxon>
        <taxon>Myxosporea</taxon>
        <taxon>Bivalvulida</taxon>
        <taxon>Platysporina</taxon>
        <taxon>Myxobolidae</taxon>
        <taxon>Thelohanellus</taxon>
    </lineage>
</organism>
<accession>A0A0C2JHD9</accession>
<sequence length="100" mass="11742">MLLRQDPNTSEKVIHSKYEDMIPAVLKDKDQDLEKKTEEEIQDVIQTLNQITEQTRDALERQINSKIFAQLPAKPAPKREDAVYVRFNFKIIKIHSYTSK</sequence>
<name>A0A0C2JHD9_THEKT</name>
<protein>
    <submittedName>
        <fullName evidence="1">SNW domain-containing protein 1</fullName>
    </submittedName>
</protein>
<dbReference type="OrthoDB" id="666364at2759"/>
<evidence type="ECO:0000313" key="2">
    <source>
        <dbReference type="Proteomes" id="UP000031668"/>
    </source>
</evidence>
<keyword evidence="2" id="KW-1185">Reference proteome</keyword>
<comment type="caution">
    <text evidence="1">The sequence shown here is derived from an EMBL/GenBank/DDBJ whole genome shotgun (WGS) entry which is preliminary data.</text>
</comment>
<reference evidence="1 2" key="1">
    <citation type="journal article" date="2014" name="Genome Biol. Evol.">
        <title>The genome of the myxosporean Thelohanellus kitauei shows adaptations to nutrient acquisition within its fish host.</title>
        <authorList>
            <person name="Yang Y."/>
            <person name="Xiong J."/>
            <person name="Zhou Z."/>
            <person name="Huo F."/>
            <person name="Miao W."/>
            <person name="Ran C."/>
            <person name="Liu Y."/>
            <person name="Zhang J."/>
            <person name="Feng J."/>
            <person name="Wang M."/>
            <person name="Wang M."/>
            <person name="Wang L."/>
            <person name="Yao B."/>
        </authorList>
    </citation>
    <scope>NUCLEOTIDE SEQUENCE [LARGE SCALE GENOMIC DNA]</scope>
    <source>
        <strain evidence="1">Wuqing</strain>
    </source>
</reference>
<dbReference type="Proteomes" id="UP000031668">
    <property type="component" value="Unassembled WGS sequence"/>
</dbReference>
<dbReference type="AlphaFoldDB" id="A0A0C2JHD9"/>
<dbReference type="EMBL" id="JWZT01002718">
    <property type="protein sequence ID" value="KII68708.1"/>
    <property type="molecule type" value="Genomic_DNA"/>
</dbReference>
<gene>
    <name evidence="1" type="ORF">RF11_01067</name>
</gene>
<proteinExistence type="predicted"/>
<evidence type="ECO:0000313" key="1">
    <source>
        <dbReference type="EMBL" id="KII68708.1"/>
    </source>
</evidence>